<protein>
    <submittedName>
        <fullName evidence="1">Uncharacterized protein</fullName>
    </submittedName>
</protein>
<gene>
    <name evidence="1" type="ORF">Tci_035004</name>
</gene>
<reference evidence="1" key="1">
    <citation type="journal article" date="2019" name="Sci. Rep.">
        <title>Draft genome of Tanacetum cinerariifolium, the natural source of mosquito coil.</title>
        <authorList>
            <person name="Yamashiro T."/>
            <person name="Shiraishi A."/>
            <person name="Satake H."/>
            <person name="Nakayama K."/>
        </authorList>
    </citation>
    <scope>NUCLEOTIDE SEQUENCE</scope>
</reference>
<evidence type="ECO:0000313" key="1">
    <source>
        <dbReference type="EMBL" id="GEU63026.1"/>
    </source>
</evidence>
<proteinExistence type="predicted"/>
<dbReference type="EMBL" id="BKCJ010004777">
    <property type="protein sequence ID" value="GEU63026.1"/>
    <property type="molecule type" value="Genomic_DNA"/>
</dbReference>
<comment type="caution">
    <text evidence="1">The sequence shown here is derived from an EMBL/GenBank/DDBJ whole genome shotgun (WGS) entry which is preliminary data.</text>
</comment>
<organism evidence="1">
    <name type="scientific">Tanacetum cinerariifolium</name>
    <name type="common">Dalmatian daisy</name>
    <name type="synonym">Chrysanthemum cinerariifolium</name>
    <dbReference type="NCBI Taxonomy" id="118510"/>
    <lineage>
        <taxon>Eukaryota</taxon>
        <taxon>Viridiplantae</taxon>
        <taxon>Streptophyta</taxon>
        <taxon>Embryophyta</taxon>
        <taxon>Tracheophyta</taxon>
        <taxon>Spermatophyta</taxon>
        <taxon>Magnoliopsida</taxon>
        <taxon>eudicotyledons</taxon>
        <taxon>Gunneridae</taxon>
        <taxon>Pentapetalae</taxon>
        <taxon>asterids</taxon>
        <taxon>campanulids</taxon>
        <taxon>Asterales</taxon>
        <taxon>Asteraceae</taxon>
        <taxon>Asteroideae</taxon>
        <taxon>Anthemideae</taxon>
        <taxon>Anthemidinae</taxon>
        <taxon>Tanacetum</taxon>
    </lineage>
</organism>
<accession>A0A6L2LMG2</accession>
<dbReference type="AlphaFoldDB" id="A0A6L2LMG2"/>
<name>A0A6L2LMG2_TANCI</name>
<sequence>MWYGMSMEKWFCVQKGEGVEGVKVKESAVMDDLSKGNNNVSDIVGDSPIVTRSLEHKLGTSHVLNSGALPKDDGAKGKLNEDGVDSQIHNNSGMTFLGPTSYAKLVTEEPSRKNVNFRTLITPTRNGADVAVPLESI</sequence>